<proteinExistence type="predicted"/>
<dbReference type="AlphaFoldDB" id="A0AAD4FGF3"/>
<comment type="caution">
    <text evidence="2">The sequence shown here is derived from an EMBL/GenBank/DDBJ whole genome shotgun (WGS) entry which is preliminary data.</text>
</comment>
<dbReference type="Proteomes" id="UP001199106">
    <property type="component" value="Unassembled WGS sequence"/>
</dbReference>
<feature type="region of interest" description="Disordered" evidence="1">
    <location>
        <begin position="108"/>
        <end position="193"/>
    </location>
</feature>
<feature type="region of interest" description="Disordered" evidence="1">
    <location>
        <begin position="322"/>
        <end position="363"/>
    </location>
</feature>
<protein>
    <submittedName>
        <fullName evidence="2">Uncharacterized protein</fullName>
    </submittedName>
</protein>
<organism evidence="2 3">
    <name type="scientific">Alternaria panax</name>
    <dbReference type="NCBI Taxonomy" id="48097"/>
    <lineage>
        <taxon>Eukaryota</taxon>
        <taxon>Fungi</taxon>
        <taxon>Dikarya</taxon>
        <taxon>Ascomycota</taxon>
        <taxon>Pezizomycotina</taxon>
        <taxon>Dothideomycetes</taxon>
        <taxon>Pleosporomycetidae</taxon>
        <taxon>Pleosporales</taxon>
        <taxon>Pleosporineae</taxon>
        <taxon>Pleosporaceae</taxon>
        <taxon>Alternaria</taxon>
        <taxon>Alternaria sect. Panax</taxon>
    </lineage>
</organism>
<sequence>MLPPKNDPDYEERLKLRSNIRDMWDPLTKDSSVIPKSMRYNESISTWPLPILQGISALASDMPGDAAWNEAYDLLEEGQKKRMKDKSNALPAQLQLSDLDYVRQHAGRGEPAELGEEKGKGKGKAKTVDEDEEVDGFNLGENDSLADPAGDFPNVVTGTKAVEGIAQQQRNDRTSLEQEDESSSVPQPILPDDTEDKRFKKWNLWIQYYWNVTDCRALIPEDMLQRGANGKVAYNRELENYQTTRKGEILELLYELAQMTGLSQKDAAWAKIRDKWDERPWGKDGYKAITVSDVKYAIHYFQCQGGGGAELTTAAQGAIAVAAPHSDKAHNRDKVEGEADQEGDEEREDTGEGLQAEGEKRRS</sequence>
<evidence type="ECO:0000313" key="3">
    <source>
        <dbReference type="Proteomes" id="UP001199106"/>
    </source>
</evidence>
<keyword evidence="3" id="KW-1185">Reference proteome</keyword>
<accession>A0AAD4FGF3</accession>
<feature type="compositionally biased region" description="Basic and acidic residues" evidence="1">
    <location>
        <begin position="108"/>
        <end position="120"/>
    </location>
</feature>
<feature type="compositionally biased region" description="Acidic residues" evidence="1">
    <location>
        <begin position="338"/>
        <end position="351"/>
    </location>
</feature>
<dbReference type="EMBL" id="JAANER010000007">
    <property type="protein sequence ID" value="KAG9187099.1"/>
    <property type="molecule type" value="Genomic_DNA"/>
</dbReference>
<reference evidence="2" key="1">
    <citation type="submission" date="2021-07" db="EMBL/GenBank/DDBJ databases">
        <title>Genome Resource of American Ginseng Black Spot Pathogen Alternaria panax.</title>
        <authorList>
            <person name="Qiu C."/>
            <person name="Wang W."/>
            <person name="Liu Z."/>
        </authorList>
    </citation>
    <scope>NUCLEOTIDE SEQUENCE</scope>
    <source>
        <strain evidence="2">BNCC115425</strain>
    </source>
</reference>
<gene>
    <name evidence="2" type="ORF">G6011_04970</name>
</gene>
<feature type="compositionally biased region" description="Basic and acidic residues" evidence="1">
    <location>
        <begin position="325"/>
        <end position="337"/>
    </location>
</feature>
<name>A0AAD4FGF3_9PLEO</name>
<evidence type="ECO:0000256" key="1">
    <source>
        <dbReference type="SAM" id="MobiDB-lite"/>
    </source>
</evidence>
<evidence type="ECO:0000313" key="2">
    <source>
        <dbReference type="EMBL" id="KAG9187099.1"/>
    </source>
</evidence>